<dbReference type="GO" id="GO:0033281">
    <property type="term" value="C:TAT protein transport complex"/>
    <property type="evidence" value="ECO:0007669"/>
    <property type="project" value="TreeGrafter"/>
</dbReference>
<evidence type="ECO:0000313" key="7">
    <source>
        <dbReference type="EMBL" id="AIG99485.1"/>
    </source>
</evidence>
<feature type="transmembrane region" description="Helical" evidence="6">
    <location>
        <begin position="183"/>
        <end position="202"/>
    </location>
</feature>
<evidence type="ECO:0000256" key="5">
    <source>
        <dbReference type="ARBA" id="ARBA00023136"/>
    </source>
</evidence>
<proteinExistence type="inferred from homology"/>
<dbReference type="InterPro" id="IPR019820">
    <property type="entry name" value="Sec-indep_translocase_CS"/>
</dbReference>
<dbReference type="GO" id="GO:0043953">
    <property type="term" value="P:protein transport by the Tat complex"/>
    <property type="evidence" value="ECO:0007669"/>
    <property type="project" value="TreeGrafter"/>
</dbReference>
<name>A0A0U1V1S8_KARMI</name>
<evidence type="ECO:0000256" key="1">
    <source>
        <dbReference type="ARBA" id="ARBA00004141"/>
    </source>
</evidence>
<evidence type="ECO:0000256" key="6">
    <source>
        <dbReference type="SAM" id="Phobius"/>
    </source>
</evidence>
<keyword evidence="3 6" id="KW-0812">Transmembrane</keyword>
<dbReference type="PRINTS" id="PR01840">
    <property type="entry name" value="TATCFAMILY"/>
</dbReference>
<feature type="transmembrane region" description="Helical" evidence="6">
    <location>
        <begin position="123"/>
        <end position="147"/>
    </location>
</feature>
<dbReference type="PANTHER" id="PTHR30371">
    <property type="entry name" value="SEC-INDEPENDENT PROTEIN TRANSLOCASE PROTEIN TATC"/>
    <property type="match status" value="1"/>
</dbReference>
<dbReference type="PROSITE" id="PS01218">
    <property type="entry name" value="TATC"/>
    <property type="match status" value="1"/>
</dbReference>
<organism evidence="7">
    <name type="scientific">Karenia mikimotoi</name>
    <name type="common">Red tide dinoflagellate</name>
    <name type="synonym">Gymnodinium mikimotoi</name>
    <dbReference type="NCBI Taxonomy" id="225107"/>
    <lineage>
        <taxon>Eukaryota</taxon>
        <taxon>Sar</taxon>
        <taxon>Alveolata</taxon>
        <taxon>Dinophyceae</taxon>
        <taxon>Gymnodiniales</taxon>
        <taxon>Kareniaceae</taxon>
        <taxon>Karenia</taxon>
    </lineage>
</organism>
<evidence type="ECO:0000256" key="4">
    <source>
        <dbReference type="ARBA" id="ARBA00022989"/>
    </source>
</evidence>
<dbReference type="NCBIfam" id="TIGR00945">
    <property type="entry name" value="tatC"/>
    <property type="match status" value="1"/>
</dbReference>
<geneLocation type="chloroplast" evidence="7"/>
<feature type="non-terminal residue" evidence="7">
    <location>
        <position position="1"/>
    </location>
</feature>
<dbReference type="Pfam" id="PF00902">
    <property type="entry name" value="TatC"/>
    <property type="match status" value="1"/>
</dbReference>
<feature type="transmembrane region" description="Helical" evidence="6">
    <location>
        <begin position="76"/>
        <end position="103"/>
    </location>
</feature>
<accession>A0A0U1V1S8</accession>
<dbReference type="InterPro" id="IPR002033">
    <property type="entry name" value="TatC"/>
</dbReference>
<feature type="transmembrane region" description="Helical" evidence="6">
    <location>
        <begin position="43"/>
        <end position="64"/>
    </location>
</feature>
<evidence type="ECO:0000256" key="3">
    <source>
        <dbReference type="ARBA" id="ARBA00022692"/>
    </source>
</evidence>
<evidence type="ECO:0000256" key="2">
    <source>
        <dbReference type="ARBA" id="ARBA00008882"/>
    </source>
</evidence>
<keyword evidence="7" id="KW-0150">Chloroplast</keyword>
<comment type="similarity">
    <text evidence="2">Belongs to the TatC family.</text>
</comment>
<gene>
    <name evidence="7" type="primary">tatC</name>
</gene>
<sequence>LLTSFVVCYINSSAILHFLQSSSLAIKFFPGQLSGYFWTSIRLTISCGVLLAFPLIVQQFLLYLTPALSKSELDILLPTLFISVLLFFAGLGFCKACLAPATIKFFISLGNADFENIWDLDSYVDFMLTLSLISGFSFQIPILQIGLSRAGILSPTQMLNATKYVIVTTSLLAGVLTPSTDPYSQILLTGSLTALYLFGIGLSKFQNSIYF</sequence>
<dbReference type="AlphaFoldDB" id="A0A0U1V1S8"/>
<keyword evidence="5 6" id="KW-0472">Membrane</keyword>
<comment type="subcellular location">
    <subcellularLocation>
        <location evidence="1">Membrane</location>
        <topology evidence="1">Multi-pass membrane protein</topology>
    </subcellularLocation>
</comment>
<protein>
    <submittedName>
        <fullName evidence="7">Sec-independent translocase component C</fullName>
    </submittedName>
</protein>
<dbReference type="GO" id="GO:0065002">
    <property type="term" value="P:intracellular protein transmembrane transport"/>
    <property type="evidence" value="ECO:0007669"/>
    <property type="project" value="TreeGrafter"/>
</dbReference>
<keyword evidence="4 6" id="KW-1133">Transmembrane helix</keyword>
<dbReference type="GO" id="GO:0009977">
    <property type="term" value="F:proton motive force dependent protein transmembrane transporter activity"/>
    <property type="evidence" value="ECO:0007669"/>
    <property type="project" value="TreeGrafter"/>
</dbReference>
<dbReference type="PANTHER" id="PTHR30371:SF0">
    <property type="entry name" value="SEC-INDEPENDENT PROTEIN TRANSLOCASE PROTEIN TATC, CHLOROPLASTIC-RELATED"/>
    <property type="match status" value="1"/>
</dbReference>
<dbReference type="EMBL" id="KM065604">
    <property type="protein sequence ID" value="AIG99485.1"/>
    <property type="molecule type" value="Transcribed_RNA"/>
</dbReference>
<reference evidence="7" key="1">
    <citation type="journal article" date="2016" name="Plant Mol. Biol.">
        <title>Diversity of transcripts and transcript processing forms in plastids of the dinoflagellate alga Karenia mikimotoi.</title>
        <authorList>
            <person name="Dorrell R.G."/>
            <person name="Hinksman G.A."/>
            <person name="Howe C.J."/>
        </authorList>
    </citation>
    <scope>NUCLEOTIDE SEQUENCE</scope>
    <source>
        <strain evidence="7">RCC1513</strain>
    </source>
</reference>
<keyword evidence="7" id="KW-0934">Plastid</keyword>